<dbReference type="RefSeq" id="WP_377242177.1">
    <property type="nucleotide sequence ID" value="NZ_JBHLXP010000001.1"/>
</dbReference>
<dbReference type="SUPFAM" id="SSF63825">
    <property type="entry name" value="YWTD domain"/>
    <property type="match status" value="1"/>
</dbReference>
<evidence type="ECO:0000313" key="2">
    <source>
        <dbReference type="Proteomes" id="UP001589813"/>
    </source>
</evidence>
<evidence type="ECO:0000313" key="1">
    <source>
        <dbReference type="EMBL" id="MFC0048210.1"/>
    </source>
</evidence>
<reference evidence="1 2" key="1">
    <citation type="submission" date="2024-09" db="EMBL/GenBank/DDBJ databases">
        <authorList>
            <person name="Sun Q."/>
            <person name="Mori K."/>
        </authorList>
    </citation>
    <scope>NUCLEOTIDE SEQUENCE [LARGE SCALE GENOMIC DNA]</scope>
    <source>
        <strain evidence="1 2">KCTC 23315</strain>
    </source>
</reference>
<dbReference type="EMBL" id="JBHLXP010000001">
    <property type="protein sequence ID" value="MFC0048210.1"/>
    <property type="molecule type" value="Genomic_DNA"/>
</dbReference>
<comment type="caution">
    <text evidence="1">The sequence shown here is derived from an EMBL/GenBank/DDBJ whole genome shotgun (WGS) entry which is preliminary data.</text>
</comment>
<organism evidence="1 2">
    <name type="scientific">Rheinheimera tilapiae</name>
    <dbReference type="NCBI Taxonomy" id="875043"/>
    <lineage>
        <taxon>Bacteria</taxon>
        <taxon>Pseudomonadati</taxon>
        <taxon>Pseudomonadota</taxon>
        <taxon>Gammaproteobacteria</taxon>
        <taxon>Chromatiales</taxon>
        <taxon>Chromatiaceae</taxon>
        <taxon>Rheinheimera</taxon>
    </lineage>
</organism>
<keyword evidence="2" id="KW-1185">Reference proteome</keyword>
<accession>A0ABV6BBI5</accession>
<sequence length="361" mass="40568">MALQAQLLLSDMVVHFSTADYCLCSRDHTVFQFDYNSSRWRKICQLPPAKAGFIGLLKDKIARSSLYRRLRPAPGLSHLTQTPDGTIVMVYDRIYLCKPAEKARSAVPLVSDLGRFAPPLRNGMAVEPSTGLVYFGEYLNNHSRDVRVICIDPVHNTARVCWQFNRQQIKHIHAIVYDPFRQRLWITTGDNDAESAFYYTDDNFASVHKFAGGDQTWRATGLLFDETGMEWGMDAGKDAPADAVNYIWRWDFATASRTQCCAIGNPAYAVSSLDNGGAVLTTTYEPGRLQDTPEQSALWYRSPAGEWQQIYAQDYQYRAMPGVSKYGMLYIAQGTSPAGQLLFSPVNCHSGQFGIFRLPPL</sequence>
<name>A0ABV6BBI5_9GAMM</name>
<dbReference type="Proteomes" id="UP001589813">
    <property type="component" value="Unassembled WGS sequence"/>
</dbReference>
<proteinExistence type="predicted"/>
<gene>
    <name evidence="1" type="ORF">ACFFJP_07885</name>
</gene>
<protein>
    <submittedName>
        <fullName evidence="1">Uncharacterized protein</fullName>
    </submittedName>
</protein>